<dbReference type="InterPro" id="IPR036190">
    <property type="entry name" value="Urocanase_sf"/>
</dbReference>
<evidence type="ECO:0000256" key="10">
    <source>
        <dbReference type="HAMAP-Rule" id="MF_00577"/>
    </source>
</evidence>
<dbReference type="EMBL" id="PIPI01000007">
    <property type="protein sequence ID" value="RUO18878.1"/>
    <property type="molecule type" value="Genomic_DNA"/>
</dbReference>
<dbReference type="InterPro" id="IPR023636">
    <property type="entry name" value="Urocanase_CS"/>
</dbReference>
<dbReference type="GO" id="GO:0005737">
    <property type="term" value="C:cytoplasm"/>
    <property type="evidence" value="ECO:0007669"/>
    <property type="project" value="UniProtKB-SubCell"/>
</dbReference>
<evidence type="ECO:0000256" key="5">
    <source>
        <dbReference type="ARBA" id="ARBA00023027"/>
    </source>
</evidence>
<evidence type="ECO:0000256" key="7">
    <source>
        <dbReference type="ARBA" id="ARBA00031640"/>
    </source>
</evidence>
<feature type="active site" evidence="10">
    <location>
        <position position="411"/>
    </location>
</feature>
<dbReference type="PANTHER" id="PTHR12216">
    <property type="entry name" value="UROCANATE HYDRATASE"/>
    <property type="match status" value="1"/>
</dbReference>
<dbReference type="NCBIfam" id="TIGR01228">
    <property type="entry name" value="hutU"/>
    <property type="match status" value="1"/>
</dbReference>
<comment type="function">
    <text evidence="9 10">Catalyzes the conversion of urocanate to 4-imidazolone-5-propionate.</text>
</comment>
<comment type="caution">
    <text evidence="14">The sequence shown here is derived from an EMBL/GenBank/DDBJ whole genome shotgun (WGS) entry which is preliminary data.</text>
</comment>
<evidence type="ECO:0000256" key="2">
    <source>
        <dbReference type="ARBA" id="ARBA00007578"/>
    </source>
</evidence>
<evidence type="ECO:0000259" key="13">
    <source>
        <dbReference type="Pfam" id="PF17392"/>
    </source>
</evidence>
<organism evidence="14 15">
    <name type="scientific">Aliidiomarina haloalkalitolerans</name>
    <dbReference type="NCBI Taxonomy" id="859059"/>
    <lineage>
        <taxon>Bacteria</taxon>
        <taxon>Pseudomonadati</taxon>
        <taxon>Pseudomonadota</taxon>
        <taxon>Gammaproteobacteria</taxon>
        <taxon>Alteromonadales</taxon>
        <taxon>Idiomarinaceae</taxon>
        <taxon>Aliidiomarina</taxon>
    </lineage>
</organism>
<dbReference type="InterPro" id="IPR023637">
    <property type="entry name" value="Urocanase-like"/>
</dbReference>
<dbReference type="InterPro" id="IPR035401">
    <property type="entry name" value="Urocanase_C"/>
</dbReference>
<reference evidence="14 15" key="1">
    <citation type="journal article" date="2011" name="Front. Microbiol.">
        <title>Genomic signatures of strain selection and enhancement in Bacillus atrophaeus var. globigii, a historical biowarfare simulant.</title>
        <authorList>
            <person name="Gibbons H.S."/>
            <person name="Broomall S.M."/>
            <person name="McNew L.A."/>
            <person name="Daligault H."/>
            <person name="Chapman C."/>
            <person name="Bruce D."/>
            <person name="Karavis M."/>
            <person name="Krepps M."/>
            <person name="McGregor P.A."/>
            <person name="Hong C."/>
            <person name="Park K.H."/>
            <person name="Akmal A."/>
            <person name="Feldman A."/>
            <person name="Lin J.S."/>
            <person name="Chang W.E."/>
            <person name="Higgs B.W."/>
            <person name="Demirev P."/>
            <person name="Lindquist J."/>
            <person name="Liem A."/>
            <person name="Fochler E."/>
            <person name="Read T.D."/>
            <person name="Tapia R."/>
            <person name="Johnson S."/>
            <person name="Bishop-Lilly K.A."/>
            <person name="Detter C."/>
            <person name="Han C."/>
            <person name="Sozhamannan S."/>
            <person name="Rosenzweig C.N."/>
            <person name="Skowronski E.W."/>
        </authorList>
    </citation>
    <scope>NUCLEOTIDE SEQUENCE [LARGE SCALE GENOMIC DNA]</scope>
    <source>
        <strain evidence="14 15">AK5</strain>
    </source>
</reference>
<dbReference type="OrthoDB" id="9764874at2"/>
<keyword evidence="10" id="KW-0963">Cytoplasm</keyword>
<feature type="binding site" evidence="10">
    <location>
        <position position="323"/>
    </location>
    <ligand>
        <name>NAD(+)</name>
        <dbReference type="ChEBI" id="CHEBI:57540"/>
    </ligand>
</feature>
<evidence type="ECO:0000256" key="6">
    <source>
        <dbReference type="ARBA" id="ARBA00023239"/>
    </source>
</evidence>
<keyword evidence="5 10" id="KW-0520">NAD</keyword>
<comment type="similarity">
    <text evidence="2 10">Belongs to the urocanase family.</text>
</comment>
<evidence type="ECO:0000256" key="3">
    <source>
        <dbReference type="ARBA" id="ARBA00011992"/>
    </source>
</evidence>
<sequence>MSFTRIDESRVVRAAIGSEKTAKSWQTEAAKRMLMNNLDPDVAEHPQGLVVYGGIGRAARSWECFDKIVEVLDRLEDNQTLLVQSGKPVGVFPTHADAPRVLIANSNLVPEWANWDHFNELDKKGLMMYGQMTAGSWIYIGSQGIVQGTYETFGAVARQHFNGDASGKWILTGGLGGMGGAQPLAATMAGFSMLACEVDESRIDFRLRTRYVDEKATDLDDALARLERAKQEGRAVSVGLLANAADVYAELVNRGVTPDVVTDQTSAHDPLNGYLPQGWTMAEAAAKRESAPQEVVAAAKQSMAVQVQAMLAFQQRGAAVLDYGNNIRQMAKDVGVTNAFDFPGFVPAYIRPLFCQGIGPFRWVALSGDPEDIYKTDQKVKELIPDDPHLHNWLDMARERIAFQGLPARICWVGLKDRHRLGLAFNEMVKNGELKAPIVIGRDHLDSGSVASPNRETEAMLDGSDAVSDWPLLNALLNTAGGATWVSLHHGGGVGMGYSQHSGVVIVADGTDAAAARLGRVLWNDPGTGVMRHADAGYDIAKQAAAESQLDLPMLGNDQG</sequence>
<evidence type="ECO:0000256" key="9">
    <source>
        <dbReference type="ARBA" id="ARBA00056569"/>
    </source>
</evidence>
<keyword evidence="4 10" id="KW-0369">Histidine metabolism</keyword>
<keyword evidence="6 10" id="KW-0456">Lyase</keyword>
<feature type="binding site" evidence="10">
    <location>
        <begin position="274"/>
        <end position="275"/>
    </location>
    <ligand>
        <name>NAD(+)</name>
        <dbReference type="ChEBI" id="CHEBI:57540"/>
    </ligand>
</feature>
<dbReference type="InterPro" id="IPR035400">
    <property type="entry name" value="Urocanase_N"/>
</dbReference>
<dbReference type="FunFam" id="3.40.50.10730:FF:000001">
    <property type="entry name" value="Urocanate hydratase"/>
    <property type="match status" value="1"/>
</dbReference>
<evidence type="ECO:0000256" key="8">
    <source>
        <dbReference type="ARBA" id="ARBA00047623"/>
    </source>
</evidence>
<dbReference type="GO" id="GO:0016153">
    <property type="term" value="F:urocanate hydratase activity"/>
    <property type="evidence" value="ECO:0007669"/>
    <property type="project" value="UniProtKB-UniRule"/>
</dbReference>
<dbReference type="AlphaFoldDB" id="A0A432VRD7"/>
<comment type="pathway">
    <text evidence="1 10">Amino-acid degradation; L-histidine degradation into L-glutamate; N-formimidoyl-L-glutamate from L-histidine: step 2/3.</text>
</comment>
<feature type="domain" description="Urocanase C-terminal" evidence="13">
    <location>
        <begin position="352"/>
        <end position="546"/>
    </location>
</feature>
<evidence type="ECO:0000256" key="4">
    <source>
        <dbReference type="ARBA" id="ARBA00022808"/>
    </source>
</evidence>
<dbReference type="SUPFAM" id="SSF111326">
    <property type="entry name" value="Urocanase"/>
    <property type="match status" value="1"/>
</dbReference>
<dbReference type="GO" id="GO:0019556">
    <property type="term" value="P:L-histidine catabolic process to glutamate and formamide"/>
    <property type="evidence" value="ECO:0007669"/>
    <property type="project" value="UniProtKB-UniPathway"/>
</dbReference>
<evidence type="ECO:0000259" key="11">
    <source>
        <dbReference type="Pfam" id="PF01175"/>
    </source>
</evidence>
<evidence type="ECO:0000259" key="12">
    <source>
        <dbReference type="Pfam" id="PF17391"/>
    </source>
</evidence>
<dbReference type="InterPro" id="IPR055351">
    <property type="entry name" value="Urocanase"/>
</dbReference>
<keyword evidence="15" id="KW-1185">Reference proteome</keyword>
<dbReference type="InterPro" id="IPR035085">
    <property type="entry name" value="Urocanase_Rossmann-like"/>
</dbReference>
<gene>
    <name evidence="10" type="primary">hutU</name>
    <name evidence="14" type="ORF">CWE06_09800</name>
</gene>
<feature type="binding site" evidence="10">
    <location>
        <position position="197"/>
    </location>
    <ligand>
        <name>NAD(+)</name>
        <dbReference type="ChEBI" id="CHEBI:57540"/>
    </ligand>
</feature>
<feature type="binding site" evidence="10">
    <location>
        <begin position="243"/>
        <end position="244"/>
    </location>
    <ligand>
        <name>NAD(+)</name>
        <dbReference type="ChEBI" id="CHEBI:57540"/>
    </ligand>
</feature>
<feature type="binding site" evidence="10">
    <location>
        <begin position="177"/>
        <end position="179"/>
    </location>
    <ligand>
        <name>NAD(+)</name>
        <dbReference type="ChEBI" id="CHEBI:57540"/>
    </ligand>
</feature>
<dbReference type="Gene3D" id="3.40.50.10730">
    <property type="entry name" value="Urocanase like domains"/>
    <property type="match status" value="1"/>
</dbReference>
<name>A0A432VRD7_9GAMM</name>
<accession>A0A432VRD7</accession>
<dbReference type="HAMAP" id="MF_00577">
    <property type="entry name" value="HutU"/>
    <property type="match status" value="1"/>
</dbReference>
<evidence type="ECO:0000313" key="14">
    <source>
        <dbReference type="EMBL" id="RUO18878.1"/>
    </source>
</evidence>
<dbReference type="Pfam" id="PF17391">
    <property type="entry name" value="Urocanase_N"/>
    <property type="match status" value="1"/>
</dbReference>
<dbReference type="PANTHER" id="PTHR12216:SF4">
    <property type="entry name" value="UROCANATE HYDRATASE"/>
    <property type="match status" value="1"/>
</dbReference>
<dbReference type="Pfam" id="PF01175">
    <property type="entry name" value="Urocanase"/>
    <property type="match status" value="1"/>
</dbReference>
<feature type="binding site" evidence="10">
    <location>
        <position position="202"/>
    </location>
    <ligand>
        <name>NAD(+)</name>
        <dbReference type="ChEBI" id="CHEBI:57540"/>
    </ligand>
</feature>
<proteinExistence type="inferred from homology"/>
<dbReference type="GO" id="GO:0019557">
    <property type="term" value="P:L-histidine catabolic process to glutamate and formate"/>
    <property type="evidence" value="ECO:0007669"/>
    <property type="project" value="UniProtKB-UniPathway"/>
</dbReference>
<evidence type="ECO:0000313" key="15">
    <source>
        <dbReference type="Proteomes" id="UP000288212"/>
    </source>
</evidence>
<feature type="binding site" evidence="10">
    <location>
        <position position="131"/>
    </location>
    <ligand>
        <name>NAD(+)</name>
        <dbReference type="ChEBI" id="CHEBI:57540"/>
    </ligand>
</feature>
<dbReference type="Pfam" id="PF17392">
    <property type="entry name" value="Urocanase_C"/>
    <property type="match status" value="1"/>
</dbReference>
<dbReference type="InterPro" id="IPR038364">
    <property type="entry name" value="Urocanase_central_sf"/>
</dbReference>
<dbReference type="PIRSF" id="PIRSF001423">
    <property type="entry name" value="Urocanate_hydrat"/>
    <property type="match status" value="1"/>
</dbReference>
<comment type="catalytic activity">
    <reaction evidence="8 10">
        <text>4-imidazolone-5-propanoate = trans-urocanate + H2O</text>
        <dbReference type="Rhea" id="RHEA:13101"/>
        <dbReference type="ChEBI" id="CHEBI:15377"/>
        <dbReference type="ChEBI" id="CHEBI:17771"/>
        <dbReference type="ChEBI" id="CHEBI:77893"/>
        <dbReference type="EC" id="4.2.1.49"/>
    </reaction>
</comment>
<comment type="subcellular location">
    <subcellularLocation>
        <location evidence="10">Cytoplasm</location>
    </subcellularLocation>
</comment>
<feature type="binding site" evidence="10">
    <location>
        <position position="493"/>
    </location>
    <ligand>
        <name>NAD(+)</name>
        <dbReference type="ChEBI" id="CHEBI:57540"/>
    </ligand>
</feature>
<feature type="binding site" evidence="10">
    <location>
        <begin position="264"/>
        <end position="268"/>
    </location>
    <ligand>
        <name>NAD(+)</name>
        <dbReference type="ChEBI" id="CHEBI:57540"/>
    </ligand>
</feature>
<feature type="domain" description="Urocanase N-terminal" evidence="12">
    <location>
        <begin position="12"/>
        <end position="138"/>
    </location>
</feature>
<dbReference type="NCBIfam" id="NF003820">
    <property type="entry name" value="PRK05414.1"/>
    <property type="match status" value="1"/>
</dbReference>
<dbReference type="PROSITE" id="PS01233">
    <property type="entry name" value="UROCANASE"/>
    <property type="match status" value="1"/>
</dbReference>
<protein>
    <recommendedName>
        <fullName evidence="3 10">Urocanate hydratase</fullName>
        <shortName evidence="10">Urocanase</shortName>
        <ecNumber evidence="3 10">4.2.1.49</ecNumber>
    </recommendedName>
    <alternativeName>
        <fullName evidence="7 10">Imidazolonepropionate hydrolase</fullName>
    </alternativeName>
</protein>
<evidence type="ECO:0000256" key="1">
    <source>
        <dbReference type="ARBA" id="ARBA00004794"/>
    </source>
</evidence>
<dbReference type="UniPathway" id="UPA00379">
    <property type="reaction ID" value="UER00550"/>
</dbReference>
<feature type="binding site" evidence="10">
    <location>
        <begin position="53"/>
        <end position="54"/>
    </location>
    <ligand>
        <name>NAD(+)</name>
        <dbReference type="ChEBI" id="CHEBI:57540"/>
    </ligand>
</feature>
<comment type="cofactor">
    <cofactor evidence="10">
        <name>NAD(+)</name>
        <dbReference type="ChEBI" id="CHEBI:57540"/>
    </cofactor>
    <text evidence="10">Binds 1 NAD(+) per subunit.</text>
</comment>
<feature type="domain" description="Urocanase Rossmann-like" evidence="11">
    <location>
        <begin position="141"/>
        <end position="349"/>
    </location>
</feature>
<dbReference type="EC" id="4.2.1.49" evidence="3 10"/>
<dbReference type="Gene3D" id="3.40.1770.10">
    <property type="entry name" value="Urocanase superfamily"/>
    <property type="match status" value="1"/>
</dbReference>
<dbReference type="RefSeq" id="WP_126793605.1">
    <property type="nucleotide sequence ID" value="NZ_PIPI01000007.1"/>
</dbReference>
<dbReference type="Proteomes" id="UP000288212">
    <property type="component" value="Unassembled WGS sequence"/>
</dbReference>